<dbReference type="EMBL" id="UINC01091123">
    <property type="protein sequence ID" value="SVC43645.1"/>
    <property type="molecule type" value="Genomic_DNA"/>
</dbReference>
<accession>A0A382M6Q0</accession>
<feature type="non-terminal residue" evidence="1">
    <location>
        <position position="153"/>
    </location>
</feature>
<dbReference type="Pfam" id="PF13715">
    <property type="entry name" value="CarbopepD_reg_2"/>
    <property type="match status" value="1"/>
</dbReference>
<name>A0A382M6Q0_9ZZZZ</name>
<gene>
    <name evidence="1" type="ORF">METZ01_LOCUS296499</name>
</gene>
<protein>
    <recommendedName>
        <fullName evidence="2">TonB-dependent receptor plug domain-containing protein</fullName>
    </recommendedName>
</protein>
<reference evidence="1" key="1">
    <citation type="submission" date="2018-05" db="EMBL/GenBank/DDBJ databases">
        <authorList>
            <person name="Lanie J.A."/>
            <person name="Ng W.-L."/>
            <person name="Kazmierczak K.M."/>
            <person name="Andrzejewski T.M."/>
            <person name="Davidsen T.M."/>
            <person name="Wayne K.J."/>
            <person name="Tettelin H."/>
            <person name="Glass J.I."/>
            <person name="Rusch D."/>
            <person name="Podicherti R."/>
            <person name="Tsui H.-C.T."/>
            <person name="Winkler M.E."/>
        </authorList>
    </citation>
    <scope>NUCLEOTIDE SEQUENCE</scope>
</reference>
<dbReference type="AlphaFoldDB" id="A0A382M6Q0"/>
<dbReference type="Gene3D" id="2.60.40.1120">
    <property type="entry name" value="Carboxypeptidase-like, regulatory domain"/>
    <property type="match status" value="1"/>
</dbReference>
<dbReference type="SUPFAM" id="SSF49464">
    <property type="entry name" value="Carboxypeptidase regulatory domain-like"/>
    <property type="match status" value="1"/>
</dbReference>
<sequence length="153" mass="16759">MKKYYLAFVIPLLINILLGDTITVSGRVLDKTNNPISGVNIYSGTAGVVSQADGSYSINVNETSIVTFSHIGFNDVSILANTITSIIQMNSTMIDGKKIIVKAELGPQNLFNVPSSITILNNRELEFKNDNHFQNLIDLIPNLNYADGTSRPR</sequence>
<organism evidence="1">
    <name type="scientific">marine metagenome</name>
    <dbReference type="NCBI Taxonomy" id="408172"/>
    <lineage>
        <taxon>unclassified sequences</taxon>
        <taxon>metagenomes</taxon>
        <taxon>ecological metagenomes</taxon>
    </lineage>
</organism>
<dbReference type="InterPro" id="IPR008969">
    <property type="entry name" value="CarboxyPept-like_regulatory"/>
</dbReference>
<evidence type="ECO:0008006" key="2">
    <source>
        <dbReference type="Google" id="ProtNLM"/>
    </source>
</evidence>
<evidence type="ECO:0000313" key="1">
    <source>
        <dbReference type="EMBL" id="SVC43645.1"/>
    </source>
</evidence>
<proteinExistence type="predicted"/>